<accession>A0AAV4MF32</accession>
<dbReference type="EMBL" id="BPLQ01000371">
    <property type="protein sequence ID" value="GIX70455.1"/>
    <property type="molecule type" value="Genomic_DNA"/>
</dbReference>
<evidence type="ECO:0008006" key="3">
    <source>
        <dbReference type="Google" id="ProtNLM"/>
    </source>
</evidence>
<dbReference type="AlphaFoldDB" id="A0AAV4MF32"/>
<protein>
    <recommendedName>
        <fullName evidence="3">Ribosomal protein S3</fullName>
    </recommendedName>
</protein>
<evidence type="ECO:0000313" key="1">
    <source>
        <dbReference type="EMBL" id="GIX70455.1"/>
    </source>
</evidence>
<comment type="caution">
    <text evidence="1">The sequence shown here is derived from an EMBL/GenBank/DDBJ whole genome shotgun (WGS) entry which is preliminary data.</text>
</comment>
<reference evidence="1 2" key="1">
    <citation type="submission" date="2021-06" db="EMBL/GenBank/DDBJ databases">
        <title>Caerostris darwini draft genome.</title>
        <authorList>
            <person name="Kono N."/>
            <person name="Arakawa K."/>
        </authorList>
    </citation>
    <scope>NUCLEOTIDE SEQUENCE [LARGE SCALE GENOMIC DNA]</scope>
</reference>
<dbReference type="Proteomes" id="UP001054837">
    <property type="component" value="Unassembled WGS sequence"/>
</dbReference>
<gene>
    <name evidence="1" type="ORF">CDAR_280511</name>
</gene>
<name>A0AAV4MF32_9ARAC</name>
<organism evidence="1 2">
    <name type="scientific">Caerostris darwini</name>
    <dbReference type="NCBI Taxonomy" id="1538125"/>
    <lineage>
        <taxon>Eukaryota</taxon>
        <taxon>Metazoa</taxon>
        <taxon>Ecdysozoa</taxon>
        <taxon>Arthropoda</taxon>
        <taxon>Chelicerata</taxon>
        <taxon>Arachnida</taxon>
        <taxon>Araneae</taxon>
        <taxon>Araneomorphae</taxon>
        <taxon>Entelegynae</taxon>
        <taxon>Araneoidea</taxon>
        <taxon>Araneidae</taxon>
        <taxon>Caerostris</taxon>
    </lineage>
</organism>
<proteinExistence type="predicted"/>
<sequence length="98" mass="11324">MRIFCFISPKRWQPSSGANQYFSPKKKSPIFFPPLLRDNIETCSFFGEKGRIVFPGRNGGDDGSFEDGIRRCGSILRKREVKPEFGIAKTRIDFRHDH</sequence>
<evidence type="ECO:0000313" key="2">
    <source>
        <dbReference type="Proteomes" id="UP001054837"/>
    </source>
</evidence>
<keyword evidence="2" id="KW-1185">Reference proteome</keyword>